<organism evidence="1 2">
    <name type="scientific">Paenibacillus rhizosphaerae</name>
    <dbReference type="NCBI Taxonomy" id="297318"/>
    <lineage>
        <taxon>Bacteria</taxon>
        <taxon>Bacillati</taxon>
        <taxon>Bacillota</taxon>
        <taxon>Bacilli</taxon>
        <taxon>Bacillales</taxon>
        <taxon>Paenibacillaceae</taxon>
        <taxon>Paenibacillus</taxon>
    </lineage>
</organism>
<dbReference type="RefSeq" id="WP_183585430.1">
    <property type="nucleotide sequence ID" value="NZ_JACHXJ010000006.1"/>
</dbReference>
<sequence>MRSEREMLDLILNVAKSDERIRAVGMNGSRTNPNAPKDVFQDYDIVYVVTDVGSFIQDPDWVNVFGDRIVMQKPEEMKLIPPSMDGFYPYLMLFTDGNRIDLTLCPIDKKHQWNGGDRLAVVLLDKDQSLPQLAEPTDQAYWVQQPTAKLFADCCNEFWWVSPYAAKGLWRQEILYALDHLNIIREMLVKMLEWQAGILTGFSVSTGKNGKYLKSFIPESSWEQLLATYPRGQYEEAWSALFTMTDLFRSTAQEVAAKFGFAYPKQDDRRVTAYLERVRTLEPGAAEIFPPGREPGKEA</sequence>
<dbReference type="SUPFAM" id="SSF81631">
    <property type="entry name" value="PAP/OAS1 substrate-binding domain"/>
    <property type="match status" value="1"/>
</dbReference>
<dbReference type="InterPro" id="IPR043519">
    <property type="entry name" value="NT_sf"/>
</dbReference>
<dbReference type="InterPro" id="IPR007530">
    <property type="entry name" value="Aminoglycoside_adenylylTfrase"/>
</dbReference>
<gene>
    <name evidence="1" type="ORF">FHS19_005748</name>
</gene>
<reference evidence="1 2" key="1">
    <citation type="submission" date="2020-08" db="EMBL/GenBank/DDBJ databases">
        <title>Genomic Encyclopedia of Type Strains, Phase III (KMG-III): the genomes of soil and plant-associated and newly described type strains.</title>
        <authorList>
            <person name="Whitman W."/>
        </authorList>
    </citation>
    <scope>NUCLEOTIDE SEQUENCE [LARGE SCALE GENOMIC DNA]</scope>
    <source>
        <strain evidence="1 2">CECT 5831</strain>
    </source>
</reference>
<dbReference type="GO" id="GO:0016779">
    <property type="term" value="F:nucleotidyltransferase activity"/>
    <property type="evidence" value="ECO:0007669"/>
    <property type="project" value="UniProtKB-KW"/>
</dbReference>
<dbReference type="Gene3D" id="3.30.460.10">
    <property type="entry name" value="Beta Polymerase, domain 2"/>
    <property type="match status" value="1"/>
</dbReference>
<dbReference type="EMBL" id="JACHXJ010000006">
    <property type="protein sequence ID" value="MBB3131028.1"/>
    <property type="molecule type" value="Genomic_DNA"/>
</dbReference>
<dbReference type="AlphaFoldDB" id="A0A839U054"/>
<dbReference type="Proteomes" id="UP000517523">
    <property type="component" value="Unassembled WGS sequence"/>
</dbReference>
<dbReference type="PIRSF" id="PIRSF000812">
    <property type="entry name" value="AAD"/>
    <property type="match status" value="1"/>
</dbReference>
<dbReference type="EC" id="2.7.7.-" evidence="1"/>
<dbReference type="Pfam" id="PF04439">
    <property type="entry name" value="Adenyl_transf"/>
    <property type="match status" value="1"/>
</dbReference>
<keyword evidence="1" id="KW-0548">Nucleotidyltransferase</keyword>
<name>A0A839U054_9BACL</name>
<comment type="caution">
    <text evidence="1">The sequence shown here is derived from an EMBL/GenBank/DDBJ whole genome shotgun (WGS) entry which is preliminary data.</text>
</comment>
<keyword evidence="1" id="KW-0808">Transferase</keyword>
<proteinExistence type="predicted"/>
<protein>
    <submittedName>
        <fullName evidence="1">Aminoglycoside 6-adenylyltransferase</fullName>
        <ecNumber evidence="1">2.7.7.-</ecNumber>
    </submittedName>
</protein>
<evidence type="ECO:0000313" key="1">
    <source>
        <dbReference type="EMBL" id="MBB3131028.1"/>
    </source>
</evidence>
<accession>A0A839U054</accession>
<dbReference type="SUPFAM" id="SSF81301">
    <property type="entry name" value="Nucleotidyltransferase"/>
    <property type="match status" value="1"/>
</dbReference>
<dbReference type="Gene3D" id="1.20.120.330">
    <property type="entry name" value="Nucleotidyltransferases domain 2"/>
    <property type="match status" value="1"/>
</dbReference>
<evidence type="ECO:0000313" key="2">
    <source>
        <dbReference type="Proteomes" id="UP000517523"/>
    </source>
</evidence>